<evidence type="ECO:0000256" key="2">
    <source>
        <dbReference type="PIRSR" id="PIRSR603782-1"/>
    </source>
</evidence>
<dbReference type="InterPro" id="IPR036249">
    <property type="entry name" value="Thioredoxin-like_sf"/>
</dbReference>
<dbReference type="GO" id="GO:0046872">
    <property type="term" value="F:metal ion binding"/>
    <property type="evidence" value="ECO:0007669"/>
    <property type="project" value="UniProtKB-KW"/>
</dbReference>
<evidence type="ECO:0000313" key="4">
    <source>
        <dbReference type="EMBL" id="KGD69031.1"/>
    </source>
</evidence>
<name>A0A095SWI8_9FLAO</name>
<evidence type="ECO:0000256" key="3">
    <source>
        <dbReference type="PIRSR" id="PIRSR603782-2"/>
    </source>
</evidence>
<dbReference type="PANTHER" id="PTHR12151:SF25">
    <property type="entry name" value="LINALOOL DEHYDRATASE_ISOMERASE DOMAIN-CONTAINING PROTEIN"/>
    <property type="match status" value="1"/>
</dbReference>
<gene>
    <name evidence="4" type="ORF">LG45_05215</name>
</gene>
<dbReference type="SUPFAM" id="SSF52833">
    <property type="entry name" value="Thioredoxin-like"/>
    <property type="match status" value="1"/>
</dbReference>
<dbReference type="PROSITE" id="PS51257">
    <property type="entry name" value="PROKAR_LIPOPROTEIN"/>
    <property type="match status" value="1"/>
</dbReference>
<evidence type="ECO:0000256" key="1">
    <source>
        <dbReference type="ARBA" id="ARBA00010996"/>
    </source>
</evidence>
<dbReference type="EMBL" id="JRHH01000002">
    <property type="protein sequence ID" value="KGD69031.1"/>
    <property type="molecule type" value="Genomic_DNA"/>
</dbReference>
<feature type="binding site" evidence="2">
    <location>
        <position position="71"/>
    </location>
    <ligand>
        <name>Cu cation</name>
        <dbReference type="ChEBI" id="CHEBI:23378"/>
    </ligand>
</feature>
<comment type="caution">
    <text evidence="4">The sequence shown here is derived from an EMBL/GenBank/DDBJ whole genome shotgun (WGS) entry which is preliminary data.</text>
</comment>
<comment type="similarity">
    <text evidence="1">Belongs to the SCO1/2 family.</text>
</comment>
<dbReference type="OrthoDB" id="1523860at2"/>
<dbReference type="RefSeq" id="WP_035124985.1">
    <property type="nucleotide sequence ID" value="NZ_JRHH01000002.1"/>
</dbReference>
<dbReference type="AlphaFoldDB" id="A0A095SWI8"/>
<dbReference type="Pfam" id="PF02630">
    <property type="entry name" value="SCO1-SenC"/>
    <property type="match status" value="1"/>
</dbReference>
<evidence type="ECO:0000313" key="5">
    <source>
        <dbReference type="Proteomes" id="UP000029554"/>
    </source>
</evidence>
<dbReference type="Gene3D" id="3.40.30.10">
    <property type="entry name" value="Glutaredoxin"/>
    <property type="match status" value="1"/>
</dbReference>
<keyword evidence="5" id="KW-1185">Reference proteome</keyword>
<feature type="binding site" evidence="2">
    <location>
        <position position="67"/>
    </location>
    <ligand>
        <name>Cu cation</name>
        <dbReference type="ChEBI" id="CHEBI:23378"/>
    </ligand>
</feature>
<sequence>MKKIILFFIAITLFGCKKTTTETKNTSISQESIYNLTSKWKTQDNKTIELKDLKGKVTVMVMIYTSCKAACPRLVADMRDIESKMPKDKLSELNFVLVSIDPEVDTPERLKAFAKANYMDAPHWTFLQGTKSTVQEFANVLAVKYKQIAPMDFSHSNIISVFNKEGELLHQQEGLGVNNKETVDKIIETVNN</sequence>
<dbReference type="eggNOG" id="COG1999">
    <property type="taxonomic scope" value="Bacteria"/>
</dbReference>
<dbReference type="InterPro" id="IPR003782">
    <property type="entry name" value="SCO1/SenC"/>
</dbReference>
<keyword evidence="3" id="KW-1015">Disulfide bond</keyword>
<keyword evidence="2" id="KW-0479">Metal-binding</keyword>
<dbReference type="PANTHER" id="PTHR12151">
    <property type="entry name" value="ELECTRON TRANSPORT PROTIN SCO1/SENC FAMILY MEMBER"/>
    <property type="match status" value="1"/>
</dbReference>
<organism evidence="4 5">
    <name type="scientific">Flavobacterium aquatile LMG 4008 = ATCC 11947</name>
    <dbReference type="NCBI Taxonomy" id="1453498"/>
    <lineage>
        <taxon>Bacteria</taxon>
        <taxon>Pseudomonadati</taxon>
        <taxon>Bacteroidota</taxon>
        <taxon>Flavobacteriia</taxon>
        <taxon>Flavobacteriales</taxon>
        <taxon>Flavobacteriaceae</taxon>
        <taxon>Flavobacterium</taxon>
    </lineage>
</organism>
<keyword evidence="2" id="KW-0186">Copper</keyword>
<feature type="binding site" evidence="2">
    <location>
        <position position="155"/>
    </location>
    <ligand>
        <name>Cu cation</name>
        <dbReference type="ChEBI" id="CHEBI:23378"/>
    </ligand>
</feature>
<reference evidence="4 5" key="1">
    <citation type="submission" date="2014-09" db="EMBL/GenBank/DDBJ databases">
        <title>Whole Genome Shotgun of Flavobacterium aquatile LMG 4008.</title>
        <authorList>
            <person name="Gale A.N."/>
            <person name="Pipes S.E."/>
            <person name="Newman J.D."/>
        </authorList>
    </citation>
    <scope>NUCLEOTIDE SEQUENCE [LARGE SCALE GENOMIC DNA]</scope>
    <source>
        <strain evidence="4 5">LMG 4008</strain>
    </source>
</reference>
<feature type="disulfide bond" description="Redox-active" evidence="3">
    <location>
        <begin position="67"/>
        <end position="71"/>
    </location>
</feature>
<proteinExistence type="inferred from homology"/>
<protein>
    <submittedName>
        <fullName evidence="4">Electron transporter SenC</fullName>
    </submittedName>
</protein>
<accession>A0A095SWI8</accession>
<dbReference type="Proteomes" id="UP000029554">
    <property type="component" value="Unassembled WGS sequence"/>
</dbReference>
<dbReference type="STRING" id="1453498.LG45_05215"/>
<dbReference type="CDD" id="cd02968">
    <property type="entry name" value="SCO"/>
    <property type="match status" value="1"/>
</dbReference>